<dbReference type="PRINTS" id="PR00412">
    <property type="entry name" value="EPOXHYDRLASE"/>
</dbReference>
<dbReference type="GO" id="GO:0016787">
    <property type="term" value="F:hydrolase activity"/>
    <property type="evidence" value="ECO:0007669"/>
    <property type="project" value="UniProtKB-KW"/>
</dbReference>
<dbReference type="EMBL" id="NVUL01000120">
    <property type="protein sequence ID" value="PCI73625.1"/>
    <property type="molecule type" value="Genomic_DNA"/>
</dbReference>
<evidence type="ECO:0000313" key="3">
    <source>
        <dbReference type="Proteomes" id="UP000218767"/>
    </source>
</evidence>
<sequence length="153" mass="16980">PRGLISRLYLSPNSPREPATITDPHRSAGGWIGRLGAPMGLPDWLRQEDLDYVVSQFENAGFRGGINYYRNFHRNWEITEHLQGATIKIPVLFIAGSRDIVIAGADKEGLTATISRATENLVDVVLIPEIGHWVQQEAPTETNAAMMEFLNAL</sequence>
<proteinExistence type="predicted"/>
<dbReference type="Proteomes" id="UP000218767">
    <property type="component" value="Unassembled WGS sequence"/>
</dbReference>
<dbReference type="SUPFAM" id="SSF53474">
    <property type="entry name" value="alpha/beta-Hydrolases"/>
    <property type="match status" value="1"/>
</dbReference>
<dbReference type="PANTHER" id="PTHR43329">
    <property type="entry name" value="EPOXIDE HYDROLASE"/>
    <property type="match status" value="1"/>
</dbReference>
<reference evidence="3" key="1">
    <citation type="submission" date="2017-08" db="EMBL/GenBank/DDBJ databases">
        <title>A dynamic microbial community with high functional redundancy inhabits the cold, oxic subseafloor aquifer.</title>
        <authorList>
            <person name="Tully B.J."/>
            <person name="Wheat C.G."/>
            <person name="Glazer B.T."/>
            <person name="Huber J.A."/>
        </authorList>
    </citation>
    <scope>NUCLEOTIDE SEQUENCE [LARGE SCALE GENOMIC DNA]</scope>
</reference>
<dbReference type="InterPro" id="IPR029058">
    <property type="entry name" value="AB_hydrolase_fold"/>
</dbReference>
<comment type="caution">
    <text evidence="2">The sequence shown here is derived from an EMBL/GenBank/DDBJ whole genome shotgun (WGS) entry which is preliminary data.</text>
</comment>
<feature type="non-terminal residue" evidence="2">
    <location>
        <position position="1"/>
    </location>
</feature>
<keyword evidence="1 2" id="KW-0378">Hydrolase</keyword>
<evidence type="ECO:0000313" key="2">
    <source>
        <dbReference type="EMBL" id="PCI73625.1"/>
    </source>
</evidence>
<dbReference type="InterPro" id="IPR000639">
    <property type="entry name" value="Epox_hydrolase-like"/>
</dbReference>
<organism evidence="2 3">
    <name type="scientific">SAR86 cluster bacterium</name>
    <dbReference type="NCBI Taxonomy" id="2030880"/>
    <lineage>
        <taxon>Bacteria</taxon>
        <taxon>Pseudomonadati</taxon>
        <taxon>Pseudomonadota</taxon>
        <taxon>Gammaproteobacteria</taxon>
        <taxon>SAR86 cluster</taxon>
    </lineage>
</organism>
<evidence type="ECO:0000256" key="1">
    <source>
        <dbReference type="ARBA" id="ARBA00022801"/>
    </source>
</evidence>
<gene>
    <name evidence="2" type="ORF">COB20_16065</name>
</gene>
<dbReference type="AlphaFoldDB" id="A0A2A4WUW4"/>
<accession>A0A2A4WUW4</accession>
<protein>
    <submittedName>
        <fullName evidence="2">Epoxide hydrolase</fullName>
    </submittedName>
</protein>
<name>A0A2A4WUW4_9GAMM</name>
<dbReference type="Gene3D" id="3.40.50.1820">
    <property type="entry name" value="alpha/beta hydrolase"/>
    <property type="match status" value="1"/>
</dbReference>